<dbReference type="AlphaFoldDB" id="A0A8W8JIJ9"/>
<reference evidence="1" key="1">
    <citation type="submission" date="2022-08" db="UniProtKB">
        <authorList>
            <consortium name="EnsemblMetazoa"/>
        </authorList>
    </citation>
    <scope>IDENTIFICATION</scope>
    <source>
        <strain evidence="1">05x7-T-G4-1.051#20</strain>
    </source>
</reference>
<accession>A0A8W8JIJ9</accession>
<dbReference type="PANTHER" id="PTHR22605:SF16">
    <property type="entry name" value="E3 UBIQUITIN-PROTEIN LIGASE RNF213"/>
    <property type="match status" value="1"/>
</dbReference>
<evidence type="ECO:0000313" key="2">
    <source>
        <dbReference type="Proteomes" id="UP000005408"/>
    </source>
</evidence>
<keyword evidence="2" id="KW-1185">Reference proteome</keyword>
<protein>
    <submittedName>
        <fullName evidence="1">Uncharacterized protein</fullName>
    </submittedName>
</protein>
<evidence type="ECO:0000313" key="1">
    <source>
        <dbReference type="EnsemblMetazoa" id="G18786.1:cds"/>
    </source>
</evidence>
<name>A0A8W8JIJ9_MAGGI</name>
<dbReference type="InterPro" id="IPR031248">
    <property type="entry name" value="RNF213"/>
</dbReference>
<dbReference type="GO" id="GO:0004842">
    <property type="term" value="F:ubiquitin-protein transferase activity"/>
    <property type="evidence" value="ECO:0007669"/>
    <property type="project" value="InterPro"/>
</dbReference>
<sequence>MIAWKLLKRSHWRCQKSIVFNNIWMKRCLEIKKKKIESITIEEVNKSVVNIVCEYWEKLCHDLKSGDITFQQFGNHFSAMKKKEIKTELDFIANTFSDDQNQWIEQRLDQFTKYKVLRQCVNGAKVITEFEKEFELDGHFEQETNDSMPMRELTRSMIGVCDELQNQDKNRIESLLWCIENEEKILTAEQENIKTPEVMKKILTSEEILSTLPTSSESAVGPLIENLNRLWTTFQTSISSDLSDYLSVEHMAIILQQISKKGLRYKMVIICGSEDTSNSKIVAFLEKYRRPPLPLMSDQVLLPYLQEKLKVTKQNPNMKESVYPAGNVDFERCTVRVIKSSRPGVGKTLYKRRKVEELDLVLEKREKIKREKAITIPILDKKVDIDDVMSFLLRKIEPDMETKPRIFHIDFSQEDFATRSLELSEETPQDEMAESENETIYDKDLKDFQIRRTWEKSPHPYLFFNPDRNTMTFVGFSVDRWTGNLIDFGTKQIIEKRILPRELGIALHQNKVNMNENFDILTRHSIKMIKQLEKAGLGFHVDAKKTTDRMGQTPMRWLVYRVKPLPRSLLPFVWDFGQLRTEVEQMYIRQMVLRNNTNDLTVSLVLALGVCYHASLKKREEFRKEITPMFLNPFSLPEGSKQMLKIIERCQDVFLENVSLDKNIAKNKALKENVFMMVISIELRIPLFLVGKPGSSKSLAKTIVADIMQGTSSVSQMFRNFKQVGFIGISNWSLDPAKMNRGILVQRQIPDLHELNDTAKNSRYLLLLTENFGALTVLQQKILKMNAITIFGSSFRSDQEYTQTSDLHRSVVKYVLEEYLSQQLVLRF</sequence>
<dbReference type="PANTHER" id="PTHR22605">
    <property type="entry name" value="RZ-TYPE DOMAIN-CONTAINING PROTEIN"/>
    <property type="match status" value="1"/>
</dbReference>
<proteinExistence type="predicted"/>
<organism evidence="1 2">
    <name type="scientific">Magallana gigas</name>
    <name type="common">Pacific oyster</name>
    <name type="synonym">Crassostrea gigas</name>
    <dbReference type="NCBI Taxonomy" id="29159"/>
    <lineage>
        <taxon>Eukaryota</taxon>
        <taxon>Metazoa</taxon>
        <taxon>Spiralia</taxon>
        <taxon>Lophotrochozoa</taxon>
        <taxon>Mollusca</taxon>
        <taxon>Bivalvia</taxon>
        <taxon>Autobranchia</taxon>
        <taxon>Pteriomorphia</taxon>
        <taxon>Ostreida</taxon>
        <taxon>Ostreoidea</taxon>
        <taxon>Ostreidae</taxon>
        <taxon>Magallana</taxon>
    </lineage>
</organism>
<dbReference type="EnsemblMetazoa" id="G18786.1">
    <property type="protein sequence ID" value="G18786.1:cds"/>
    <property type="gene ID" value="G18786"/>
</dbReference>
<dbReference type="Proteomes" id="UP000005408">
    <property type="component" value="Unassembled WGS sequence"/>
</dbReference>
<dbReference type="GO" id="GO:0016887">
    <property type="term" value="F:ATP hydrolysis activity"/>
    <property type="evidence" value="ECO:0007669"/>
    <property type="project" value="InterPro"/>
</dbReference>